<evidence type="ECO:0000313" key="5">
    <source>
        <dbReference type="Proteomes" id="UP000267164"/>
    </source>
</evidence>
<reference evidence="4 5" key="1">
    <citation type="submission" date="2018-09" db="EMBL/GenBank/DDBJ databases">
        <title>Nocardia yunnanensis sp. nov., an actinomycete isolated from a soil sample.</title>
        <authorList>
            <person name="Zhang J."/>
        </authorList>
    </citation>
    <scope>NUCLEOTIDE SEQUENCE [LARGE SCALE GENOMIC DNA]</scope>
    <source>
        <strain evidence="4 5">CFHS0054</strain>
    </source>
</reference>
<feature type="region of interest" description="Disordered" evidence="2">
    <location>
        <begin position="1"/>
        <end position="27"/>
    </location>
</feature>
<dbReference type="Gene3D" id="1.10.260.40">
    <property type="entry name" value="lambda repressor-like DNA-binding domains"/>
    <property type="match status" value="1"/>
</dbReference>
<protein>
    <submittedName>
        <fullName evidence="4">XRE family transcriptional regulator</fullName>
    </submittedName>
</protein>
<dbReference type="GO" id="GO:0003677">
    <property type="term" value="F:DNA binding"/>
    <property type="evidence" value="ECO:0007669"/>
    <property type="project" value="UniProtKB-KW"/>
</dbReference>
<sequence length="177" mass="19487">MKHDPEVPEPIEGDTAETSAAGDRSGRVANAAHDIGGFIRSQREAAQVSLRQLAQLAGVSNPYLSQIERGLRNPSAEVLAQIAKGLRVSSEVLYMRAGYLEQRPHGPVRDALLADVNLTERQKQVLLDIYESFRRENQANEDRGDATELEGGVPGGDRDNEVPHRTTEVPPRQENEQ</sequence>
<organism evidence="4 5">
    <name type="scientific">Nocardia yunnanensis</name>
    <dbReference type="NCBI Taxonomy" id="2382165"/>
    <lineage>
        <taxon>Bacteria</taxon>
        <taxon>Bacillati</taxon>
        <taxon>Actinomycetota</taxon>
        <taxon>Actinomycetes</taxon>
        <taxon>Mycobacteriales</taxon>
        <taxon>Nocardiaceae</taxon>
        <taxon>Nocardia</taxon>
    </lineage>
</organism>
<dbReference type="SMART" id="SM00530">
    <property type="entry name" value="HTH_XRE"/>
    <property type="match status" value="1"/>
</dbReference>
<dbReference type="RefSeq" id="WP_120735431.1">
    <property type="nucleotide sequence ID" value="NZ_CP032568.1"/>
</dbReference>
<dbReference type="InterPro" id="IPR001387">
    <property type="entry name" value="Cro/C1-type_HTH"/>
</dbReference>
<keyword evidence="5" id="KW-1185">Reference proteome</keyword>
<gene>
    <name evidence="4" type="ORF">D7D52_06100</name>
</gene>
<dbReference type="Proteomes" id="UP000267164">
    <property type="component" value="Chromosome"/>
</dbReference>
<dbReference type="PROSITE" id="PS50943">
    <property type="entry name" value="HTH_CROC1"/>
    <property type="match status" value="1"/>
</dbReference>
<evidence type="ECO:0000256" key="2">
    <source>
        <dbReference type="SAM" id="MobiDB-lite"/>
    </source>
</evidence>
<dbReference type="KEGG" id="nyu:D7D52_06100"/>
<dbReference type="GO" id="GO:0005829">
    <property type="term" value="C:cytosol"/>
    <property type="evidence" value="ECO:0007669"/>
    <property type="project" value="TreeGrafter"/>
</dbReference>
<evidence type="ECO:0000313" key="4">
    <source>
        <dbReference type="EMBL" id="AYF73500.1"/>
    </source>
</evidence>
<name>A0A386Z7B2_9NOCA</name>
<dbReference type="AlphaFoldDB" id="A0A386Z7B2"/>
<dbReference type="OrthoDB" id="70105at2"/>
<dbReference type="InterPro" id="IPR050807">
    <property type="entry name" value="TransReg_Diox_bact_type"/>
</dbReference>
<dbReference type="PANTHER" id="PTHR46797">
    <property type="entry name" value="HTH-TYPE TRANSCRIPTIONAL REGULATOR"/>
    <property type="match status" value="1"/>
</dbReference>
<feature type="domain" description="HTH cro/C1-type" evidence="3">
    <location>
        <begin position="39"/>
        <end position="93"/>
    </location>
</feature>
<dbReference type="InterPro" id="IPR010982">
    <property type="entry name" value="Lambda_DNA-bd_dom_sf"/>
</dbReference>
<accession>A0A386Z7B2</accession>
<dbReference type="EMBL" id="CP032568">
    <property type="protein sequence ID" value="AYF73500.1"/>
    <property type="molecule type" value="Genomic_DNA"/>
</dbReference>
<evidence type="ECO:0000256" key="1">
    <source>
        <dbReference type="ARBA" id="ARBA00023125"/>
    </source>
</evidence>
<proteinExistence type="predicted"/>
<dbReference type="CDD" id="cd00093">
    <property type="entry name" value="HTH_XRE"/>
    <property type="match status" value="1"/>
</dbReference>
<dbReference type="PANTHER" id="PTHR46797:SF1">
    <property type="entry name" value="METHYLPHOSPHONATE SYNTHASE"/>
    <property type="match status" value="1"/>
</dbReference>
<evidence type="ECO:0000259" key="3">
    <source>
        <dbReference type="PROSITE" id="PS50943"/>
    </source>
</evidence>
<dbReference type="SUPFAM" id="SSF47413">
    <property type="entry name" value="lambda repressor-like DNA-binding domains"/>
    <property type="match status" value="1"/>
</dbReference>
<dbReference type="GO" id="GO:0003700">
    <property type="term" value="F:DNA-binding transcription factor activity"/>
    <property type="evidence" value="ECO:0007669"/>
    <property type="project" value="TreeGrafter"/>
</dbReference>
<feature type="compositionally biased region" description="Basic and acidic residues" evidence="2">
    <location>
        <begin position="156"/>
        <end position="177"/>
    </location>
</feature>
<feature type="compositionally biased region" description="Basic and acidic residues" evidence="2">
    <location>
        <begin position="136"/>
        <end position="146"/>
    </location>
</feature>
<dbReference type="Pfam" id="PF01381">
    <property type="entry name" value="HTH_3"/>
    <property type="match status" value="1"/>
</dbReference>
<keyword evidence="1" id="KW-0238">DNA-binding</keyword>
<feature type="region of interest" description="Disordered" evidence="2">
    <location>
        <begin position="136"/>
        <end position="177"/>
    </location>
</feature>